<organism evidence="1">
    <name type="scientific">marine metagenome</name>
    <dbReference type="NCBI Taxonomy" id="408172"/>
    <lineage>
        <taxon>unclassified sequences</taxon>
        <taxon>metagenomes</taxon>
        <taxon>ecological metagenomes</taxon>
    </lineage>
</organism>
<proteinExistence type="predicted"/>
<dbReference type="EMBL" id="UINC01015876">
    <property type="protein sequence ID" value="SVA66525.1"/>
    <property type="molecule type" value="Genomic_DNA"/>
</dbReference>
<gene>
    <name evidence="1" type="ORF">METZ01_LOCUS119379</name>
</gene>
<feature type="non-terminal residue" evidence="1">
    <location>
        <position position="49"/>
    </location>
</feature>
<accession>A0A381XP56</accession>
<name>A0A381XP56_9ZZZZ</name>
<evidence type="ECO:0000313" key="1">
    <source>
        <dbReference type="EMBL" id="SVA66525.1"/>
    </source>
</evidence>
<dbReference type="AlphaFoldDB" id="A0A381XP56"/>
<protein>
    <submittedName>
        <fullName evidence="1">Uncharacterized protein</fullName>
    </submittedName>
</protein>
<sequence>MKLEKFKNFRFKVFLVVLIFSFSSVNSWAAIVDTGFVGEDETEIEITRG</sequence>
<reference evidence="1" key="1">
    <citation type="submission" date="2018-05" db="EMBL/GenBank/DDBJ databases">
        <authorList>
            <person name="Lanie J.A."/>
            <person name="Ng W.-L."/>
            <person name="Kazmierczak K.M."/>
            <person name="Andrzejewski T.M."/>
            <person name="Davidsen T.M."/>
            <person name="Wayne K.J."/>
            <person name="Tettelin H."/>
            <person name="Glass J.I."/>
            <person name="Rusch D."/>
            <person name="Podicherti R."/>
            <person name="Tsui H.-C.T."/>
            <person name="Winkler M.E."/>
        </authorList>
    </citation>
    <scope>NUCLEOTIDE SEQUENCE</scope>
</reference>